<dbReference type="SMART" id="SM00848">
    <property type="entry name" value="Inhibitor_I29"/>
    <property type="match status" value="1"/>
</dbReference>
<evidence type="ECO:0000256" key="1">
    <source>
        <dbReference type="ARBA" id="ARBA00004370"/>
    </source>
</evidence>
<keyword evidence="2" id="KW-0677">Repeat</keyword>
<dbReference type="InterPro" id="IPR010911">
    <property type="entry name" value="Rab_BD"/>
</dbReference>
<dbReference type="FunFam" id="1.10.287.2250:FF:000004">
    <property type="entry name" value="Si:dkey-267n13.1"/>
    <property type="match status" value="1"/>
</dbReference>
<protein>
    <submittedName>
        <fullName evidence="7">Synaptotagmin 1 isoform X1</fullName>
    </submittedName>
</protein>
<evidence type="ECO:0000313" key="8">
    <source>
        <dbReference type="Proteomes" id="UP000290572"/>
    </source>
</evidence>
<dbReference type="GO" id="GO:0042043">
    <property type="term" value="F:neurexin family protein binding"/>
    <property type="evidence" value="ECO:0007669"/>
    <property type="project" value="TreeGrafter"/>
</dbReference>
<dbReference type="GO" id="GO:0031267">
    <property type="term" value="F:small GTPase binding"/>
    <property type="evidence" value="ECO:0007669"/>
    <property type="project" value="InterPro"/>
</dbReference>
<keyword evidence="8" id="KW-1185">Reference proteome</keyword>
<dbReference type="InterPro" id="IPR013201">
    <property type="entry name" value="Prot_inhib_I29"/>
</dbReference>
<dbReference type="InterPro" id="IPR035892">
    <property type="entry name" value="C2_domain_sf"/>
</dbReference>
<dbReference type="SUPFAM" id="SSF54001">
    <property type="entry name" value="Cysteine proteinases"/>
    <property type="match status" value="1"/>
</dbReference>
<proteinExistence type="predicted"/>
<evidence type="ECO:0000259" key="6">
    <source>
        <dbReference type="PROSITE" id="PS50916"/>
    </source>
</evidence>
<accession>A0A498MZJ7</accession>
<dbReference type="Proteomes" id="UP000290572">
    <property type="component" value="Unassembled WGS sequence"/>
</dbReference>
<dbReference type="GO" id="GO:0006887">
    <property type="term" value="P:exocytosis"/>
    <property type="evidence" value="ECO:0007669"/>
    <property type="project" value="TreeGrafter"/>
</dbReference>
<dbReference type="PROSITE" id="PS50004">
    <property type="entry name" value="C2"/>
    <property type="match status" value="2"/>
</dbReference>
<evidence type="ECO:0000259" key="5">
    <source>
        <dbReference type="PROSITE" id="PS50004"/>
    </source>
</evidence>
<evidence type="ECO:0000256" key="2">
    <source>
        <dbReference type="ARBA" id="ARBA00022737"/>
    </source>
</evidence>
<dbReference type="InterPro" id="IPR000008">
    <property type="entry name" value="C2_dom"/>
</dbReference>
<dbReference type="CDD" id="cd08393">
    <property type="entry name" value="C2A_SLP-1_2"/>
    <property type="match status" value="1"/>
</dbReference>
<feature type="domain" description="C2" evidence="5">
    <location>
        <begin position="376"/>
        <end position="510"/>
    </location>
</feature>
<organism evidence="7 8">
    <name type="scientific">Labeo rohita</name>
    <name type="common">Indian major carp</name>
    <name type="synonym">Cyprinus rohita</name>
    <dbReference type="NCBI Taxonomy" id="84645"/>
    <lineage>
        <taxon>Eukaryota</taxon>
        <taxon>Metazoa</taxon>
        <taxon>Chordata</taxon>
        <taxon>Craniata</taxon>
        <taxon>Vertebrata</taxon>
        <taxon>Euteleostomi</taxon>
        <taxon>Actinopterygii</taxon>
        <taxon>Neopterygii</taxon>
        <taxon>Teleostei</taxon>
        <taxon>Ostariophysi</taxon>
        <taxon>Cypriniformes</taxon>
        <taxon>Cyprinidae</taxon>
        <taxon>Labeoninae</taxon>
        <taxon>Labeonini</taxon>
        <taxon>Labeo</taxon>
    </lineage>
</organism>
<dbReference type="Gene3D" id="2.60.40.150">
    <property type="entry name" value="C2 domain"/>
    <property type="match status" value="2"/>
</dbReference>
<dbReference type="InterPro" id="IPR038765">
    <property type="entry name" value="Papain-like_cys_pep_sf"/>
</dbReference>
<evidence type="ECO:0000313" key="7">
    <source>
        <dbReference type="EMBL" id="RXN26250.1"/>
    </source>
</evidence>
<feature type="domain" description="C2" evidence="5">
    <location>
        <begin position="241"/>
        <end position="361"/>
    </location>
</feature>
<sequence>MEGEPLLDLCHLSEVEQTVILNVLQRDAELRNKEERRIRKLQQTVSDPLHLRSLSGAWFNEERSKRYQKGGADVVNASIRHKKREKDIPLSGIFDKEKGNFSQLHKQHEEDKSTERELQENVSVREDDKSQEEKEREKDGESPIPMVTPEQQSRTRHITKSNAAKENGLKESVQKSGDKERRILPSVSPSLQMDSEGDVDSGSTELDYTRFGSVSSLASHHMMNGSLMSLYSVGDFGDVVVSGRIQFSLQYDVKKEELHVHILRCQELASARKNRSDPYVKVYLLPDNTSRSKKKTAVKRKTLNPVYDENMRYKVRRLDLQARVLSLSVWHMERMRRNLFLGEVEVRLGQWDWSQSQPTWHNLQPRVKLSPDDIISRGTILFSIKFVPPGSEGSGCPPTGELHIWLREIVGLLPTKRGAPSTYVKSVVLPDESGVSGQQTRVVRGSVNPVFNHTMVYDGFQSSDLIQACAEITVWSSHPSSCLGGVRLSTGSGELSAPYSELKEPFEAWYDLEGNRSRIDYQDGTVRTFLNGNDLDYGAIYTITPVTNETEIQAIKCFQLKGTKEDPIHPQAPLPDLQGFEFEKMENHADVLCEVWKKVAQAGHKKNTYRLWVTRPEGNDSPAIPHRFEMEGFNTLLESHNDKYTIDYSDFSSQTESDIFTRPEEMYSKEFPNPIEEHQILANPIQDYVSTSPISHAHRLFGPFKKKFKRQYRSEKEHEERENIFVHTLRYVHSTNRAGHTFSVGINHFADQKKEELAMMTGGLLLPL</sequence>
<dbReference type="Pfam" id="PF00168">
    <property type="entry name" value="C2"/>
    <property type="match status" value="2"/>
</dbReference>
<gene>
    <name evidence="7" type="ORF">ROHU_020729</name>
</gene>
<dbReference type="AlphaFoldDB" id="A0A498MZJ7"/>
<dbReference type="STRING" id="84645.A0A498MZJ7"/>
<dbReference type="Pfam" id="PF08246">
    <property type="entry name" value="Inhibitor_I29"/>
    <property type="match status" value="1"/>
</dbReference>
<dbReference type="PROSITE" id="PS50916">
    <property type="entry name" value="RABBD"/>
    <property type="match status" value="1"/>
</dbReference>
<evidence type="ECO:0000256" key="4">
    <source>
        <dbReference type="SAM" id="MobiDB-lite"/>
    </source>
</evidence>
<dbReference type="SMART" id="SM00239">
    <property type="entry name" value="C2"/>
    <property type="match status" value="2"/>
</dbReference>
<dbReference type="PANTHER" id="PTHR45716:SF3">
    <property type="entry name" value="SYNAPTOTAGMIN-LIKE PROTEIN 1"/>
    <property type="match status" value="1"/>
</dbReference>
<dbReference type="Gene3D" id="6.10.250.3000">
    <property type="match status" value="1"/>
</dbReference>
<dbReference type="EMBL" id="QBIY01012241">
    <property type="protein sequence ID" value="RXN26250.1"/>
    <property type="molecule type" value="Genomic_DNA"/>
</dbReference>
<dbReference type="FunFam" id="2.60.40.150:FF:000006">
    <property type="entry name" value="Synaptotagmin-like 5, isoform CRA_a"/>
    <property type="match status" value="1"/>
</dbReference>
<dbReference type="GO" id="GO:0005886">
    <property type="term" value="C:plasma membrane"/>
    <property type="evidence" value="ECO:0007669"/>
    <property type="project" value="TreeGrafter"/>
</dbReference>
<feature type="compositionally biased region" description="Basic and acidic residues" evidence="4">
    <location>
        <begin position="106"/>
        <end position="141"/>
    </location>
</feature>
<dbReference type="SUPFAM" id="SSF49562">
    <property type="entry name" value="C2 domain (Calcium/lipid-binding domain, CaLB)"/>
    <property type="match status" value="2"/>
</dbReference>
<dbReference type="PANTHER" id="PTHR45716">
    <property type="entry name" value="BITESIZE, ISOFORM I"/>
    <property type="match status" value="1"/>
</dbReference>
<reference evidence="7 8" key="1">
    <citation type="submission" date="2018-03" db="EMBL/GenBank/DDBJ databases">
        <title>Draft genome sequence of Rohu Carp (Labeo rohita).</title>
        <authorList>
            <person name="Das P."/>
            <person name="Kushwaha B."/>
            <person name="Joshi C.G."/>
            <person name="Kumar D."/>
            <person name="Nagpure N.S."/>
            <person name="Sahoo L."/>
            <person name="Das S.P."/>
            <person name="Bit A."/>
            <person name="Patnaik S."/>
            <person name="Meher P.K."/>
            <person name="Jayasankar P."/>
            <person name="Koringa P.G."/>
            <person name="Patel N.V."/>
            <person name="Hinsu A.T."/>
            <person name="Kumar R."/>
            <person name="Pandey M."/>
            <person name="Agarwal S."/>
            <person name="Srivastava S."/>
            <person name="Singh M."/>
            <person name="Iquebal M.A."/>
            <person name="Jaiswal S."/>
            <person name="Angadi U.B."/>
            <person name="Kumar N."/>
            <person name="Raza M."/>
            <person name="Shah T.M."/>
            <person name="Rai A."/>
            <person name="Jena J.K."/>
        </authorList>
    </citation>
    <scope>NUCLEOTIDE SEQUENCE [LARGE SCALE GENOMIC DNA]</scope>
    <source>
        <strain evidence="7">DASCIFA01</strain>
        <tissue evidence="7">Testis</tissue>
    </source>
</reference>
<feature type="domain" description="RabBD" evidence="6">
    <location>
        <begin position="6"/>
        <end position="62"/>
    </location>
</feature>
<evidence type="ECO:0000256" key="3">
    <source>
        <dbReference type="ARBA" id="ARBA00023136"/>
    </source>
</evidence>
<comment type="subcellular location">
    <subcellularLocation>
        <location evidence="1">Membrane</location>
    </subcellularLocation>
</comment>
<name>A0A498MZJ7_LABRO</name>
<comment type="caution">
    <text evidence="7">The sequence shown here is derived from an EMBL/GenBank/DDBJ whole genome shotgun (WGS) entry which is preliminary data.</text>
</comment>
<feature type="compositionally biased region" description="Basic and acidic residues" evidence="4">
    <location>
        <begin position="167"/>
        <end position="183"/>
    </location>
</feature>
<dbReference type="Gene3D" id="1.10.287.2250">
    <property type="match status" value="1"/>
</dbReference>
<keyword evidence="3" id="KW-0472">Membrane</keyword>
<feature type="region of interest" description="Disordered" evidence="4">
    <location>
        <begin position="88"/>
        <end position="202"/>
    </location>
</feature>
<dbReference type="GO" id="GO:0070382">
    <property type="term" value="C:exocytic vesicle"/>
    <property type="evidence" value="ECO:0007669"/>
    <property type="project" value="TreeGrafter"/>
</dbReference>
<dbReference type="GO" id="GO:0006886">
    <property type="term" value="P:intracellular protein transport"/>
    <property type="evidence" value="ECO:0007669"/>
    <property type="project" value="InterPro"/>
</dbReference>